<dbReference type="AlphaFoldDB" id="A0A8S1DNP2"/>
<proteinExistence type="predicted"/>
<keyword evidence="2" id="KW-1185">Reference proteome</keyword>
<comment type="caution">
    <text evidence="1">The sequence shown here is derived from an EMBL/GenBank/DDBJ whole genome shotgun (WGS) entry which is preliminary data.</text>
</comment>
<evidence type="ECO:0000313" key="1">
    <source>
        <dbReference type="EMBL" id="CAB3384069.1"/>
    </source>
</evidence>
<gene>
    <name evidence="1" type="ORF">CLODIP_2_CD10288</name>
</gene>
<sequence length="150" mass="17464">MSTWIDYHTQYLPSDPNITGFAVVIDWDFLEFYNAIYMARTFFEGYYVPGFAFNGVGYFVSKERQLFQAYVFQVLIEEEQIDIKDYSELANGMVADDVVDKSEQIKFGTFDIGGFRYCGMVDSQHTCHINFFGQKRSKREPEFDVIIIIG</sequence>
<dbReference type="Proteomes" id="UP000494165">
    <property type="component" value="Unassembled WGS sequence"/>
</dbReference>
<protein>
    <submittedName>
        <fullName evidence="1">Uncharacterized protein</fullName>
    </submittedName>
</protein>
<dbReference type="EMBL" id="CADEPI010000334">
    <property type="protein sequence ID" value="CAB3384069.1"/>
    <property type="molecule type" value="Genomic_DNA"/>
</dbReference>
<evidence type="ECO:0000313" key="2">
    <source>
        <dbReference type="Proteomes" id="UP000494165"/>
    </source>
</evidence>
<organism evidence="1 2">
    <name type="scientific">Cloeon dipterum</name>
    <dbReference type="NCBI Taxonomy" id="197152"/>
    <lineage>
        <taxon>Eukaryota</taxon>
        <taxon>Metazoa</taxon>
        <taxon>Ecdysozoa</taxon>
        <taxon>Arthropoda</taxon>
        <taxon>Hexapoda</taxon>
        <taxon>Insecta</taxon>
        <taxon>Pterygota</taxon>
        <taxon>Palaeoptera</taxon>
        <taxon>Ephemeroptera</taxon>
        <taxon>Pisciforma</taxon>
        <taxon>Baetidae</taxon>
        <taxon>Cloeon</taxon>
    </lineage>
</organism>
<name>A0A8S1DNP2_9INSE</name>
<accession>A0A8S1DNP2</accession>
<reference evidence="1 2" key="1">
    <citation type="submission" date="2020-04" db="EMBL/GenBank/DDBJ databases">
        <authorList>
            <person name="Alioto T."/>
            <person name="Alioto T."/>
            <person name="Gomez Garrido J."/>
        </authorList>
    </citation>
    <scope>NUCLEOTIDE SEQUENCE [LARGE SCALE GENOMIC DNA]</scope>
</reference>